<gene>
    <name evidence="15" type="ORF">GCM10011531_24570</name>
</gene>
<reference evidence="15 16" key="1">
    <citation type="journal article" date="2014" name="Int. J. Syst. Evol. Microbiol.">
        <title>Complete genome sequence of Corynebacterium casei LMG S-19264T (=DSM 44701T), isolated from a smear-ripened cheese.</title>
        <authorList>
            <consortium name="US DOE Joint Genome Institute (JGI-PGF)"/>
            <person name="Walter F."/>
            <person name="Albersmeier A."/>
            <person name="Kalinowski J."/>
            <person name="Ruckert C."/>
        </authorList>
    </citation>
    <scope>NUCLEOTIDE SEQUENCE [LARGE SCALE GENOMIC DNA]</scope>
    <source>
        <strain evidence="15 16">CGMCC 1.15295</strain>
    </source>
</reference>
<dbReference type="InterPro" id="IPR000531">
    <property type="entry name" value="Beta-barrel_TonB"/>
</dbReference>
<evidence type="ECO:0000256" key="8">
    <source>
        <dbReference type="ARBA" id="ARBA00023170"/>
    </source>
</evidence>
<evidence type="ECO:0000256" key="3">
    <source>
        <dbReference type="ARBA" id="ARBA00022452"/>
    </source>
</evidence>
<keyword evidence="5 12" id="KW-0732">Signal</keyword>
<evidence type="ECO:0000256" key="4">
    <source>
        <dbReference type="ARBA" id="ARBA00022692"/>
    </source>
</evidence>
<protein>
    <submittedName>
        <fullName evidence="15">SusC/RagA family TonB-linked outer membrane protein</fullName>
    </submittedName>
</protein>
<dbReference type="Pfam" id="PF00593">
    <property type="entry name" value="TonB_dep_Rec_b-barrel"/>
    <property type="match status" value="1"/>
</dbReference>
<comment type="subcellular location">
    <subcellularLocation>
        <location evidence="1 10">Cell outer membrane</location>
        <topology evidence="1 10">Multi-pass membrane protein</topology>
    </subcellularLocation>
</comment>
<feature type="chain" id="PRO_5035253576" evidence="12">
    <location>
        <begin position="23"/>
        <end position="1085"/>
    </location>
</feature>
<dbReference type="SUPFAM" id="SSF49464">
    <property type="entry name" value="Carboxypeptidase regulatory domain-like"/>
    <property type="match status" value="1"/>
</dbReference>
<dbReference type="Gene3D" id="2.40.170.20">
    <property type="entry name" value="TonB-dependent receptor, beta-barrel domain"/>
    <property type="match status" value="1"/>
</dbReference>
<evidence type="ECO:0000313" key="15">
    <source>
        <dbReference type="EMBL" id="GFZ91945.1"/>
    </source>
</evidence>
<evidence type="ECO:0000256" key="9">
    <source>
        <dbReference type="ARBA" id="ARBA00023237"/>
    </source>
</evidence>
<comment type="caution">
    <text evidence="15">The sequence shown here is derived from an EMBL/GenBank/DDBJ whole genome shotgun (WGS) entry which is preliminary data.</text>
</comment>
<dbReference type="InterPro" id="IPR012910">
    <property type="entry name" value="Plug_dom"/>
</dbReference>
<evidence type="ECO:0000256" key="5">
    <source>
        <dbReference type="ARBA" id="ARBA00022729"/>
    </source>
</evidence>
<dbReference type="Pfam" id="PF13715">
    <property type="entry name" value="CarbopepD_reg_2"/>
    <property type="match status" value="1"/>
</dbReference>
<evidence type="ECO:0000256" key="10">
    <source>
        <dbReference type="PROSITE-ProRule" id="PRU01360"/>
    </source>
</evidence>
<evidence type="ECO:0000256" key="11">
    <source>
        <dbReference type="RuleBase" id="RU003357"/>
    </source>
</evidence>
<keyword evidence="3 10" id="KW-1134">Transmembrane beta strand</keyword>
<dbReference type="InterPro" id="IPR036942">
    <property type="entry name" value="Beta-barrel_TonB_sf"/>
</dbReference>
<feature type="domain" description="TonB-dependent receptor plug" evidence="14">
    <location>
        <begin position="118"/>
        <end position="241"/>
    </location>
</feature>
<dbReference type="Gene3D" id="2.170.130.10">
    <property type="entry name" value="TonB-dependent receptor, plug domain"/>
    <property type="match status" value="1"/>
</dbReference>
<dbReference type="InterPro" id="IPR023997">
    <property type="entry name" value="TonB-dep_OMP_SusC/RagA_CS"/>
</dbReference>
<organism evidence="15 16">
    <name type="scientific">Aquaticitalea lipolytica</name>
    <dbReference type="NCBI Taxonomy" id="1247562"/>
    <lineage>
        <taxon>Bacteria</taxon>
        <taxon>Pseudomonadati</taxon>
        <taxon>Bacteroidota</taxon>
        <taxon>Flavobacteriia</taxon>
        <taxon>Flavobacteriales</taxon>
        <taxon>Flavobacteriaceae</taxon>
        <taxon>Aquaticitalea</taxon>
    </lineage>
</organism>
<keyword evidence="9 10" id="KW-0998">Cell outer membrane</keyword>
<dbReference type="PROSITE" id="PS52016">
    <property type="entry name" value="TONB_DEPENDENT_REC_3"/>
    <property type="match status" value="1"/>
</dbReference>
<keyword evidence="7 10" id="KW-0472">Membrane</keyword>
<dbReference type="EMBL" id="BMIC01000006">
    <property type="protein sequence ID" value="GFZ91945.1"/>
    <property type="molecule type" value="Genomic_DNA"/>
</dbReference>
<evidence type="ECO:0000256" key="6">
    <source>
        <dbReference type="ARBA" id="ARBA00023077"/>
    </source>
</evidence>
<evidence type="ECO:0000256" key="7">
    <source>
        <dbReference type="ARBA" id="ARBA00023136"/>
    </source>
</evidence>
<feature type="signal peptide" evidence="12">
    <location>
        <begin position="1"/>
        <end position="22"/>
    </location>
</feature>
<dbReference type="InterPro" id="IPR023996">
    <property type="entry name" value="TonB-dep_OMP_SusC/RagA"/>
</dbReference>
<dbReference type="NCBIfam" id="TIGR04056">
    <property type="entry name" value="OMP_RagA_SusC"/>
    <property type="match status" value="1"/>
</dbReference>
<name>A0A8J2XAL7_9FLAO</name>
<keyword evidence="8" id="KW-0675">Receptor</keyword>
<dbReference type="SUPFAM" id="SSF56935">
    <property type="entry name" value="Porins"/>
    <property type="match status" value="1"/>
</dbReference>
<evidence type="ECO:0000256" key="12">
    <source>
        <dbReference type="SAM" id="SignalP"/>
    </source>
</evidence>
<dbReference type="AlphaFoldDB" id="A0A8J2XAL7"/>
<dbReference type="InterPro" id="IPR008969">
    <property type="entry name" value="CarboxyPept-like_regulatory"/>
</dbReference>
<dbReference type="RefSeq" id="WP_188606688.1">
    <property type="nucleotide sequence ID" value="NZ_BMIC01000006.1"/>
</dbReference>
<sequence>MKTKFSGILTLLLALVVQFTFAQDKTISGTVSDVSGLPLPGVNILVKGTTNGTQTDFDGKYSINAKSGDVLSFSYLGLKTQEVTVGSSNSINVTMQEDASVLDEVVVTALGIKREKKALGYATQEVKGDAVSNVKSSNFVNSLSGKVAGLDIKSTGTLGGSTNVVIRGNSSVLGDNQALFVIDGIPVNNGNSNSSNQRSGRGGYDYGNAASDINPDDIESINVLKGAAATALYGSRASNGVVMITTKKGSAKKGIGVTVTSSLTLGNADKETLPVYQKKYGAGYGPYYDDATGYFGLADVNGDGIDDLTTPFTEDASYGAEFDPTLLVYQWNSIYPQLPGYQIATPWVAGANDPNSVWKTATTAVNSVALDGGTDKSTFRLAVTNLLQEGGLPNSSIKRNTINFSGSHDLTEKLTASTTFTFTKTDGKGRYGTGYDSNNVMQQFRQWFQMNVDLEEQKQAYFLTRENITWNTNSAFDLSPIYSDNPYWTFYENYETDTRSRYFGNFALDYEVNDWLSVMGRFTFDTYSELQEERTNVGSANVSQYSRYNNNVAEYNYDVILSFNKNLTDKLNLDGNLGGSLRRNTWSSIFAATNGGLNLAGLYSLSNSVSPINAPTEFDAVKMVDGIYGRASLGYDNFAYLEGTYRVDRSSSLPKSENTYDYYSITGSLIFSKFIDAKWLTFGKVRGNYATVGSDTAPYRVFNTFGIGTPFSGTGIASNPGAQNNENLKPETQKNWEVGLEMSFVDRRFGFDVSYYNTRNEDQITSIPLSTSTGYTSAFLNAGTIENKGWEVQLNLTPVKTTDFQWDVTVNWAKNESLVVELLNGIDNLQLASFQGGISINATPGQPYGTIRGTDLVRHANGQPIVNQTGSASRIGQYQITGNNNNVIGDINADWKGGVYNTLTYKNFSLGFLIDMQKGGDVFSLDTWYGYATGLYDFTAGTNELGNPVRNVVTGTPGNYGADTGGIILPGVAPDGTPNAVRANANIYANPWGYARAANSQHVYDAGFVKLREASLTYKFDSKLLDKLPFTSASVSLIGRNLWIIDKSVPYADPEAGLSSGNVQGYHSGSYPSMREVGASIKLQF</sequence>
<comment type="similarity">
    <text evidence="10 11">Belongs to the TonB-dependent receptor family.</text>
</comment>
<dbReference type="GO" id="GO:0009279">
    <property type="term" value="C:cell outer membrane"/>
    <property type="evidence" value="ECO:0007669"/>
    <property type="project" value="UniProtKB-SubCell"/>
</dbReference>
<dbReference type="Proteomes" id="UP000598120">
    <property type="component" value="Unassembled WGS sequence"/>
</dbReference>
<evidence type="ECO:0000256" key="2">
    <source>
        <dbReference type="ARBA" id="ARBA00022448"/>
    </source>
</evidence>
<keyword evidence="2 10" id="KW-0813">Transport</keyword>
<keyword evidence="4 10" id="KW-0812">Transmembrane</keyword>
<evidence type="ECO:0000259" key="13">
    <source>
        <dbReference type="Pfam" id="PF00593"/>
    </source>
</evidence>
<keyword evidence="6 11" id="KW-0798">TonB box</keyword>
<evidence type="ECO:0000313" key="16">
    <source>
        <dbReference type="Proteomes" id="UP000598120"/>
    </source>
</evidence>
<dbReference type="FunFam" id="2.60.40.1120:FF:000003">
    <property type="entry name" value="Outer membrane protein Omp121"/>
    <property type="match status" value="1"/>
</dbReference>
<dbReference type="Gene3D" id="2.60.40.1120">
    <property type="entry name" value="Carboxypeptidase-like, regulatory domain"/>
    <property type="match status" value="1"/>
</dbReference>
<evidence type="ECO:0000256" key="1">
    <source>
        <dbReference type="ARBA" id="ARBA00004571"/>
    </source>
</evidence>
<dbReference type="PANTHER" id="PTHR30069">
    <property type="entry name" value="TONB-DEPENDENT OUTER MEMBRANE RECEPTOR"/>
    <property type="match status" value="1"/>
</dbReference>
<feature type="domain" description="TonB-dependent receptor-like beta-barrel" evidence="13">
    <location>
        <begin position="464"/>
        <end position="812"/>
    </location>
</feature>
<dbReference type="GO" id="GO:0015344">
    <property type="term" value="F:siderophore uptake transmembrane transporter activity"/>
    <property type="evidence" value="ECO:0007669"/>
    <property type="project" value="TreeGrafter"/>
</dbReference>
<accession>A0A8J2XAL7</accession>
<dbReference type="PANTHER" id="PTHR30069:SF29">
    <property type="entry name" value="HEMOGLOBIN AND HEMOGLOBIN-HAPTOGLOBIN-BINDING PROTEIN 1-RELATED"/>
    <property type="match status" value="1"/>
</dbReference>
<evidence type="ECO:0000259" key="14">
    <source>
        <dbReference type="Pfam" id="PF07715"/>
    </source>
</evidence>
<dbReference type="Pfam" id="PF07715">
    <property type="entry name" value="Plug"/>
    <property type="match status" value="1"/>
</dbReference>
<proteinExistence type="inferred from homology"/>
<dbReference type="GO" id="GO:0044718">
    <property type="term" value="P:siderophore transmembrane transport"/>
    <property type="evidence" value="ECO:0007669"/>
    <property type="project" value="TreeGrafter"/>
</dbReference>
<dbReference type="InterPro" id="IPR039426">
    <property type="entry name" value="TonB-dep_rcpt-like"/>
</dbReference>
<dbReference type="InterPro" id="IPR037066">
    <property type="entry name" value="Plug_dom_sf"/>
</dbReference>
<keyword evidence="16" id="KW-1185">Reference proteome</keyword>
<dbReference type="NCBIfam" id="TIGR04057">
    <property type="entry name" value="SusC_RagA_signa"/>
    <property type="match status" value="1"/>
</dbReference>